<proteinExistence type="predicted"/>
<evidence type="ECO:0000313" key="2">
    <source>
        <dbReference type="Proteomes" id="UP000830671"/>
    </source>
</evidence>
<accession>A0A9Q8T012</accession>
<gene>
    <name evidence="1" type="ORF">CLUP02_11775</name>
</gene>
<protein>
    <submittedName>
        <fullName evidence="1">Uncharacterized protein</fullName>
    </submittedName>
</protein>
<dbReference type="EMBL" id="CP019478">
    <property type="protein sequence ID" value="UQC86275.1"/>
    <property type="molecule type" value="Genomic_DNA"/>
</dbReference>
<sequence length="213" mass="24635">MMPAERKMSIIGKVLSGVKIKMERAINGKYQRHFCESNKVEPSHCRRLVMIECTFDFCVKADEFDNIITNWFDPHHGTLPTKLYRKMASIGVRKEHADGVRTSFRVFLLFGEDIPIDMVMKRGDPDILPDVLKMLFPLDRASSVKREIITCDCSRDVFDSHVTLHETRCFKGVWYDKDGGSVKAQVIGTTEPVDWKAFRENLDWRPKYGHGTY</sequence>
<dbReference type="KEGG" id="clup:CLUP02_11775"/>
<dbReference type="AlphaFoldDB" id="A0A9Q8T012"/>
<reference evidence="1" key="1">
    <citation type="journal article" date="2021" name="Mol. Plant Microbe Interact.">
        <title>Complete Genome Sequence of the Plant-Pathogenic Fungus Colletotrichum lupini.</title>
        <authorList>
            <person name="Baroncelli R."/>
            <person name="Pensec F."/>
            <person name="Da Lio D."/>
            <person name="Boufleur T."/>
            <person name="Vicente I."/>
            <person name="Sarrocco S."/>
            <person name="Picot A."/>
            <person name="Baraldi E."/>
            <person name="Sukno S."/>
            <person name="Thon M."/>
            <person name="Le Floch G."/>
        </authorList>
    </citation>
    <scope>NUCLEOTIDE SEQUENCE</scope>
    <source>
        <strain evidence="1">IMI 504893</strain>
    </source>
</reference>
<dbReference type="GeneID" id="73345752"/>
<dbReference type="RefSeq" id="XP_049147887.1">
    <property type="nucleotide sequence ID" value="XM_049290742.1"/>
</dbReference>
<evidence type="ECO:0000313" key="1">
    <source>
        <dbReference type="EMBL" id="UQC86275.1"/>
    </source>
</evidence>
<keyword evidence="2" id="KW-1185">Reference proteome</keyword>
<dbReference type="Proteomes" id="UP000830671">
    <property type="component" value="Chromosome 6"/>
</dbReference>
<name>A0A9Q8T012_9PEZI</name>
<organism evidence="1 2">
    <name type="scientific">Colletotrichum lupini</name>
    <dbReference type="NCBI Taxonomy" id="145971"/>
    <lineage>
        <taxon>Eukaryota</taxon>
        <taxon>Fungi</taxon>
        <taxon>Dikarya</taxon>
        <taxon>Ascomycota</taxon>
        <taxon>Pezizomycotina</taxon>
        <taxon>Sordariomycetes</taxon>
        <taxon>Hypocreomycetidae</taxon>
        <taxon>Glomerellales</taxon>
        <taxon>Glomerellaceae</taxon>
        <taxon>Colletotrichum</taxon>
        <taxon>Colletotrichum acutatum species complex</taxon>
    </lineage>
</organism>